<feature type="modified residue" description="4-aspartylphosphate" evidence="1">
    <location>
        <position position="60"/>
    </location>
</feature>
<dbReference type="InterPro" id="IPR011006">
    <property type="entry name" value="CheY-like_superfamily"/>
</dbReference>
<reference evidence="3 4" key="1">
    <citation type="submission" date="2017-04" db="EMBL/GenBank/DDBJ databases">
        <authorList>
            <person name="Afonso C.L."/>
            <person name="Miller P.J."/>
            <person name="Scott M.A."/>
            <person name="Spackman E."/>
            <person name="Goraichik I."/>
            <person name="Dimitrov K.M."/>
            <person name="Suarez D.L."/>
            <person name="Swayne D.E."/>
        </authorList>
    </citation>
    <scope>NUCLEOTIDE SEQUENCE [LARGE SCALE GENOMIC DNA]</scope>
    <source>
        <strain evidence="3 4">DSM 21164</strain>
    </source>
</reference>
<feature type="domain" description="Response regulatory" evidence="2">
    <location>
        <begin position="5"/>
        <end position="133"/>
    </location>
</feature>
<dbReference type="InterPro" id="IPR001789">
    <property type="entry name" value="Sig_transdc_resp-reg_receiver"/>
</dbReference>
<dbReference type="GO" id="GO:0003677">
    <property type="term" value="F:DNA binding"/>
    <property type="evidence" value="ECO:0007669"/>
    <property type="project" value="UniProtKB-KW"/>
</dbReference>
<dbReference type="Proteomes" id="UP000192360">
    <property type="component" value="Unassembled WGS sequence"/>
</dbReference>
<protein>
    <submittedName>
        <fullName evidence="3">DNA-binding response regulator, NarL/FixJ family, contains REC and HTH domains</fullName>
    </submittedName>
</protein>
<dbReference type="STRING" id="504486.SAMN05660703_1688"/>
<evidence type="ECO:0000313" key="3">
    <source>
        <dbReference type="EMBL" id="SMC53987.1"/>
    </source>
</evidence>
<dbReference type="EMBL" id="FWXO01000002">
    <property type="protein sequence ID" value="SMC53987.1"/>
    <property type="molecule type" value="Genomic_DNA"/>
</dbReference>
<dbReference type="OrthoDB" id="659223at2"/>
<dbReference type="PROSITE" id="PS50110">
    <property type="entry name" value="RESPONSE_REGULATORY"/>
    <property type="match status" value="1"/>
</dbReference>
<dbReference type="Gene3D" id="3.40.50.2300">
    <property type="match status" value="1"/>
</dbReference>
<dbReference type="SUPFAM" id="SSF52172">
    <property type="entry name" value="CheY-like"/>
    <property type="match status" value="1"/>
</dbReference>
<name>A0A1W1ZZY7_9FLAO</name>
<dbReference type="GO" id="GO:0000160">
    <property type="term" value="P:phosphorelay signal transduction system"/>
    <property type="evidence" value="ECO:0007669"/>
    <property type="project" value="InterPro"/>
</dbReference>
<evidence type="ECO:0000313" key="4">
    <source>
        <dbReference type="Proteomes" id="UP000192360"/>
    </source>
</evidence>
<keyword evidence="1" id="KW-0597">Phosphoprotein</keyword>
<dbReference type="SMART" id="SM00448">
    <property type="entry name" value="REC"/>
    <property type="match status" value="1"/>
</dbReference>
<organism evidence="3 4">
    <name type="scientific">Cellulophaga tyrosinoxydans</name>
    <dbReference type="NCBI Taxonomy" id="504486"/>
    <lineage>
        <taxon>Bacteria</taxon>
        <taxon>Pseudomonadati</taxon>
        <taxon>Bacteroidota</taxon>
        <taxon>Flavobacteriia</taxon>
        <taxon>Flavobacteriales</taxon>
        <taxon>Flavobacteriaceae</taxon>
        <taxon>Cellulophaga</taxon>
    </lineage>
</organism>
<gene>
    <name evidence="3" type="ORF">SAMN05660703_1688</name>
</gene>
<keyword evidence="4" id="KW-1185">Reference proteome</keyword>
<evidence type="ECO:0000259" key="2">
    <source>
        <dbReference type="PROSITE" id="PS50110"/>
    </source>
</evidence>
<accession>A0A1W1ZZY7</accession>
<sequence>MIVHKIFVSEDIDSNNLGVTTTLLQLGYTDIGHAQYCDEAFLKLKKAIQDHEPYDLLITDLSFENPRDKKTLQNGQELIKAIKELSPELKVIVFSVEDDYNAIKSLFDDQQINAYICKGLHGLKELQKGIDAVNNNQNYTCPVATAVLQQKNSFEIDAYEEQILVYLAKGYKQNDISQLLKEQGISPNSIRSIEATISKLKDHFNASNTTHLIYMVSSLGLI</sequence>
<proteinExistence type="predicted"/>
<dbReference type="PANTHER" id="PTHR45566:SF1">
    <property type="entry name" value="HTH-TYPE TRANSCRIPTIONAL REGULATOR YHJB-RELATED"/>
    <property type="match status" value="1"/>
</dbReference>
<dbReference type="AlphaFoldDB" id="A0A1W1ZZY7"/>
<dbReference type="InterPro" id="IPR051015">
    <property type="entry name" value="EvgA-like"/>
</dbReference>
<evidence type="ECO:0000256" key="1">
    <source>
        <dbReference type="PROSITE-ProRule" id="PRU00169"/>
    </source>
</evidence>
<dbReference type="PANTHER" id="PTHR45566">
    <property type="entry name" value="HTH-TYPE TRANSCRIPTIONAL REGULATOR YHJB-RELATED"/>
    <property type="match status" value="1"/>
</dbReference>
<keyword evidence="3" id="KW-0238">DNA-binding</keyword>
<dbReference type="RefSeq" id="WP_084061042.1">
    <property type="nucleotide sequence ID" value="NZ_FWXO01000002.1"/>
</dbReference>